<gene>
    <name evidence="2" type="ORF">PCC6912_50880</name>
</gene>
<organism evidence="2 3">
    <name type="scientific">Chlorogloeopsis fritschii PCC 6912</name>
    <dbReference type="NCBI Taxonomy" id="211165"/>
    <lineage>
        <taxon>Bacteria</taxon>
        <taxon>Bacillati</taxon>
        <taxon>Cyanobacteriota</taxon>
        <taxon>Cyanophyceae</taxon>
        <taxon>Nostocales</taxon>
        <taxon>Chlorogloeopsidaceae</taxon>
        <taxon>Chlorogloeopsis</taxon>
    </lineage>
</organism>
<keyword evidence="1" id="KW-0472">Membrane</keyword>
<reference evidence="2 3" key="1">
    <citation type="journal article" date="2019" name="Genome Biol. Evol.">
        <title>Day and night: Metabolic profiles and evolutionary relationships of six axenic non-marine cyanobacteria.</title>
        <authorList>
            <person name="Will S.E."/>
            <person name="Henke P."/>
            <person name="Boedeker C."/>
            <person name="Huang S."/>
            <person name="Brinkmann H."/>
            <person name="Rohde M."/>
            <person name="Jarek M."/>
            <person name="Friedl T."/>
            <person name="Seufert S."/>
            <person name="Schumacher M."/>
            <person name="Overmann J."/>
            <person name="Neumann-Schaal M."/>
            <person name="Petersen J."/>
        </authorList>
    </citation>
    <scope>NUCLEOTIDE SEQUENCE [LARGE SCALE GENOMIC DNA]</scope>
    <source>
        <strain evidence="2 3">PCC 6912</strain>
    </source>
</reference>
<dbReference type="RefSeq" id="WP_127011387.1">
    <property type="nucleotide sequence ID" value="NZ_AJLN01000060.1"/>
</dbReference>
<name>A0A433N1M1_CHLFR</name>
<dbReference type="STRING" id="211165.GCA_000317285_01813"/>
<comment type="caution">
    <text evidence="2">The sequence shown here is derived from an EMBL/GenBank/DDBJ whole genome shotgun (WGS) entry which is preliminary data.</text>
</comment>
<sequence length="86" mass="10027">MENISKNINIIPMLLLVCLATSVFVIPRSQTSKRDRIIYSGYSNKTHLEILEDVFNQKECEELEKQGKKTHWDKINGICWESVKDD</sequence>
<accession>A0A433N1M1</accession>
<dbReference type="Proteomes" id="UP000268857">
    <property type="component" value="Unassembled WGS sequence"/>
</dbReference>
<protein>
    <submittedName>
        <fullName evidence="2">Uncharacterized protein</fullName>
    </submittedName>
</protein>
<dbReference type="EMBL" id="RSCJ01000027">
    <property type="protein sequence ID" value="RUR74910.1"/>
    <property type="molecule type" value="Genomic_DNA"/>
</dbReference>
<proteinExistence type="predicted"/>
<dbReference type="AlphaFoldDB" id="A0A433N1M1"/>
<evidence type="ECO:0000313" key="3">
    <source>
        <dbReference type="Proteomes" id="UP000268857"/>
    </source>
</evidence>
<keyword evidence="3" id="KW-1185">Reference proteome</keyword>
<keyword evidence="1" id="KW-1133">Transmembrane helix</keyword>
<evidence type="ECO:0000256" key="1">
    <source>
        <dbReference type="SAM" id="Phobius"/>
    </source>
</evidence>
<keyword evidence="1" id="KW-0812">Transmembrane</keyword>
<evidence type="ECO:0000313" key="2">
    <source>
        <dbReference type="EMBL" id="RUR74910.1"/>
    </source>
</evidence>
<feature type="transmembrane region" description="Helical" evidence="1">
    <location>
        <begin position="6"/>
        <end position="26"/>
    </location>
</feature>